<dbReference type="PROSITE" id="PS50104">
    <property type="entry name" value="TIR"/>
    <property type="match status" value="1"/>
</dbReference>
<accession>A0A7H1B9U3</accession>
<dbReference type="Gene3D" id="3.40.50.300">
    <property type="entry name" value="P-loop containing nucleotide triphosphate hydrolases"/>
    <property type="match status" value="1"/>
</dbReference>
<keyword evidence="3" id="KW-1185">Reference proteome</keyword>
<dbReference type="SMART" id="SM00255">
    <property type="entry name" value="TIR"/>
    <property type="match status" value="1"/>
</dbReference>
<dbReference type="AlphaFoldDB" id="A0A7H1B9U3"/>
<keyword evidence="2" id="KW-0675">Receptor</keyword>
<dbReference type="Gene3D" id="3.40.50.10140">
    <property type="entry name" value="Toll/interleukin-1 receptor homology (TIR) domain"/>
    <property type="match status" value="1"/>
</dbReference>
<name>A0A7H1B9U3_9ACTN</name>
<organism evidence="2 3">
    <name type="scientific">Streptomyces xanthii</name>
    <dbReference type="NCBI Taxonomy" id="2768069"/>
    <lineage>
        <taxon>Bacteria</taxon>
        <taxon>Bacillati</taxon>
        <taxon>Actinomycetota</taxon>
        <taxon>Actinomycetes</taxon>
        <taxon>Kitasatosporales</taxon>
        <taxon>Streptomycetaceae</taxon>
        <taxon>Streptomyces</taxon>
    </lineage>
</organism>
<dbReference type="GO" id="GO:0007165">
    <property type="term" value="P:signal transduction"/>
    <property type="evidence" value="ECO:0007669"/>
    <property type="project" value="InterPro"/>
</dbReference>
<dbReference type="Pfam" id="PF13676">
    <property type="entry name" value="TIR_2"/>
    <property type="match status" value="1"/>
</dbReference>
<dbReference type="SUPFAM" id="SSF52540">
    <property type="entry name" value="P-loop containing nucleoside triphosphate hydrolases"/>
    <property type="match status" value="1"/>
</dbReference>
<dbReference type="InterPro" id="IPR035897">
    <property type="entry name" value="Toll_tir_struct_dom_sf"/>
</dbReference>
<dbReference type="EMBL" id="CP061281">
    <property type="protein sequence ID" value="QNS05498.1"/>
    <property type="molecule type" value="Genomic_DNA"/>
</dbReference>
<dbReference type="SUPFAM" id="SSF52200">
    <property type="entry name" value="Toll/Interleukin receptor TIR domain"/>
    <property type="match status" value="1"/>
</dbReference>
<dbReference type="InterPro" id="IPR027417">
    <property type="entry name" value="P-loop_NTPase"/>
</dbReference>
<dbReference type="RefSeq" id="WP_188338192.1">
    <property type="nucleotide sequence ID" value="NZ_CP061281.1"/>
</dbReference>
<dbReference type="InterPro" id="IPR000157">
    <property type="entry name" value="TIR_dom"/>
</dbReference>
<evidence type="ECO:0000313" key="3">
    <source>
        <dbReference type="Proteomes" id="UP000516428"/>
    </source>
</evidence>
<evidence type="ECO:0000259" key="1">
    <source>
        <dbReference type="PROSITE" id="PS50104"/>
    </source>
</evidence>
<evidence type="ECO:0000313" key="2">
    <source>
        <dbReference type="EMBL" id="QNS05498.1"/>
    </source>
</evidence>
<dbReference type="Proteomes" id="UP000516428">
    <property type="component" value="Chromosome"/>
</dbReference>
<reference evidence="2 3" key="1">
    <citation type="submission" date="2020-09" db="EMBL/GenBank/DDBJ databases">
        <title>A novel species.</title>
        <authorList>
            <person name="Gao J."/>
        </authorList>
    </citation>
    <scope>NUCLEOTIDE SEQUENCE [LARGE SCALE GENOMIC DNA]</scope>
    <source>
        <strain evidence="2 3">CRXT-Y-14</strain>
    </source>
</reference>
<gene>
    <name evidence="2" type="ORF">IAG42_19135</name>
</gene>
<feature type="domain" description="TIR" evidence="1">
    <location>
        <begin position="1"/>
        <end position="132"/>
    </location>
</feature>
<proteinExistence type="predicted"/>
<sequence length="620" mass="66260">MWDVFLSYSRRDADLVRPLYRALSEAGLKVFTDESAVAGFAGISETIRRALAESRVLLAYYSTGYPERPACQWELTAAFLAGLSEGDPRRRVLVVNPEPFTDHIHPVELRDTRHGRAEELASDIVRHLRQVPGPMPLEIKPPQIHGVLPAVVGEFTGRLPELWWLHSALHAQEAPLVTGRTVARPVQLRGMPGIGKTRLAREYAMRFGAAFPGGVHWARADAPCPPAGDLLGNGPCLYIVDDVPCGLPPRAAAELAAPHPAVRTLLLTRSRAYGGLGEHLDLEPLPQEAAAVLGGGSDVVYAVGGHAGALALLGRAVHAGQDATSLVAGLYEPGRSLLDLLAGEEITADYVRDALTSPGEARDVLRCAGARFPLPVTEADAAAAFAADGLRPAVARRRAAAGLAELTARGLLEPSPGGHRLHPVIDHAWRHHEPEPARAEVLRRTVLSLLGAATTLGGVPVPGGRRETAPMAMSEAERMAAFDLQVELVSRIGVQPLPADGGSLREALTSLNSLFSFTRDTLHRYSVGLQAPALAPDSVQELADRLLNVVLRPFTTEWHPRLLDWEARRAPDTGPLDHERAWEQAPAMRAALVGLQAPLQEVTAALATISGADFGLSATG</sequence>
<protein>
    <submittedName>
        <fullName evidence="2">Toll/interleukin-1 receptor domain-containing protein</fullName>
    </submittedName>
</protein>
<dbReference type="KEGG" id="sxn:IAG42_19135"/>